<accession>B5IAD2</accession>
<evidence type="ECO:0000259" key="8">
    <source>
        <dbReference type="Pfam" id="PF03725"/>
    </source>
</evidence>
<dbReference type="AlphaFoldDB" id="B5IAD2"/>
<protein>
    <submittedName>
        <fullName evidence="9">Ribonuclease PH</fullName>
        <ecNumber evidence="9">2.7.7.56</ecNumber>
    </submittedName>
</protein>
<keyword evidence="5" id="KW-0271">Exosome</keyword>
<gene>
    <name evidence="9" type="ordered locus">Aboo_0413</name>
</gene>
<dbReference type="OrthoDB" id="30932at2157"/>
<evidence type="ECO:0000256" key="5">
    <source>
        <dbReference type="ARBA" id="ARBA00022835"/>
    </source>
</evidence>
<keyword evidence="2" id="KW-0698">rRNA processing</keyword>
<keyword evidence="4" id="KW-0819">tRNA processing</keyword>
<dbReference type="GO" id="GO:0008033">
    <property type="term" value="P:tRNA processing"/>
    <property type="evidence" value="ECO:0007669"/>
    <property type="project" value="UniProtKB-KW"/>
</dbReference>
<evidence type="ECO:0000259" key="7">
    <source>
        <dbReference type="Pfam" id="PF01138"/>
    </source>
</evidence>
<dbReference type="STRING" id="439481.Aboo_0413"/>
<evidence type="ECO:0000256" key="3">
    <source>
        <dbReference type="ARBA" id="ARBA00022555"/>
    </source>
</evidence>
<dbReference type="NCBIfam" id="TIGR01966">
    <property type="entry name" value="RNasePH"/>
    <property type="match status" value="1"/>
</dbReference>
<proteinExistence type="inferred from homology"/>
<reference evidence="9" key="1">
    <citation type="submission" date="2010-02" db="EMBL/GenBank/DDBJ databases">
        <title>Complete sequence of Aciduliprofundum boonei T469.</title>
        <authorList>
            <consortium name="US DOE Joint Genome Institute"/>
            <person name="Lucas S."/>
            <person name="Copeland A."/>
            <person name="Lapidus A."/>
            <person name="Cheng J.-F."/>
            <person name="Bruce D."/>
            <person name="Goodwin L."/>
            <person name="Pitluck S."/>
            <person name="Saunders E."/>
            <person name="Detter J.C."/>
            <person name="Han C."/>
            <person name="Tapia R."/>
            <person name="Land M."/>
            <person name="Hauser L."/>
            <person name="Kyrpides N."/>
            <person name="Mikhailova N."/>
            <person name="Flores G."/>
            <person name="Reysenbach A.-L."/>
            <person name="Woyke T."/>
        </authorList>
    </citation>
    <scope>NUCLEOTIDE SEQUENCE</scope>
    <source>
        <strain evidence="9">T469</strain>
    </source>
</reference>
<dbReference type="FunFam" id="3.30.230.70:FF:000003">
    <property type="entry name" value="Ribonuclease PH"/>
    <property type="match status" value="1"/>
</dbReference>
<dbReference type="InterPro" id="IPR002381">
    <property type="entry name" value="RNase_PH_bac-type"/>
</dbReference>
<evidence type="ECO:0000256" key="4">
    <source>
        <dbReference type="ARBA" id="ARBA00022694"/>
    </source>
</evidence>
<dbReference type="PROSITE" id="PS01277">
    <property type="entry name" value="RIBONUCLEASE_PH"/>
    <property type="match status" value="1"/>
</dbReference>
<keyword evidence="3" id="KW-0820">tRNA-binding</keyword>
<dbReference type="SUPFAM" id="SSF54211">
    <property type="entry name" value="Ribosomal protein S5 domain 2-like"/>
    <property type="match status" value="1"/>
</dbReference>
<dbReference type="eggNOG" id="arCOG01575">
    <property type="taxonomic scope" value="Archaea"/>
</dbReference>
<dbReference type="GO" id="GO:0016075">
    <property type="term" value="P:rRNA catabolic process"/>
    <property type="evidence" value="ECO:0007669"/>
    <property type="project" value="TreeGrafter"/>
</dbReference>
<sequence>MRNRKPDEIRNVEIIPNYQKKPYGSALIKQGDTVVLCSAQVIENVPDWLKEQNSGWLTAEYSMLPGSSETRIFRDRGHVNGRSKEIERIIGRCLRAAVDLKKLGPRTIWIDCDVIQADGGTRTASITAGFVALSLAIRRLMKEGKLGENPIKYKVAAISAGIVNGEPLLDLAYEEDSQADVDINIAMNEEGKYIEIQGTSEKEPLSRENLNILLDLAEKGIKELFKKQEEALNV</sequence>
<dbReference type="EC" id="2.7.7.56" evidence="9"/>
<dbReference type="Gene3D" id="3.30.230.70">
    <property type="entry name" value="GHMP Kinase, N-terminal domain"/>
    <property type="match status" value="1"/>
</dbReference>
<evidence type="ECO:0000256" key="2">
    <source>
        <dbReference type="ARBA" id="ARBA00022552"/>
    </source>
</evidence>
<organism evidence="9 10">
    <name type="scientific">Aciduliprofundum boonei (strain DSM 19572 / T469)</name>
    <dbReference type="NCBI Taxonomy" id="439481"/>
    <lineage>
        <taxon>Archaea</taxon>
        <taxon>Methanobacteriati</taxon>
        <taxon>Thermoplasmatota</taxon>
        <taxon>DHVE2 group</taxon>
        <taxon>Candidatus Aciduliprofundum</taxon>
    </lineage>
</organism>
<dbReference type="GO" id="GO:0009022">
    <property type="term" value="F:tRNA nucleotidyltransferase activity"/>
    <property type="evidence" value="ECO:0007669"/>
    <property type="project" value="UniProtKB-EC"/>
</dbReference>
<keyword evidence="6" id="KW-0694">RNA-binding</keyword>
<dbReference type="GO" id="GO:0000178">
    <property type="term" value="C:exosome (RNase complex)"/>
    <property type="evidence" value="ECO:0007669"/>
    <property type="project" value="UniProtKB-KW"/>
</dbReference>
<evidence type="ECO:0000313" key="10">
    <source>
        <dbReference type="Proteomes" id="UP000001400"/>
    </source>
</evidence>
<dbReference type="GO" id="GO:0006364">
    <property type="term" value="P:rRNA processing"/>
    <property type="evidence" value="ECO:0007669"/>
    <property type="project" value="UniProtKB-KW"/>
</dbReference>
<dbReference type="Pfam" id="PF01138">
    <property type="entry name" value="RNase_PH"/>
    <property type="match status" value="1"/>
</dbReference>
<dbReference type="HOGENOM" id="CLU_050858_0_0_2"/>
<feature type="domain" description="Exoribonuclease phosphorolytic" evidence="8">
    <location>
        <begin position="155"/>
        <end position="220"/>
    </location>
</feature>
<dbReference type="GeneID" id="8827356"/>
<dbReference type="InterPro" id="IPR001247">
    <property type="entry name" value="ExoRNase_PH_dom1"/>
</dbReference>
<dbReference type="RefSeq" id="WP_008082698.1">
    <property type="nucleotide sequence ID" value="NC_013926.1"/>
</dbReference>
<dbReference type="EMBL" id="CP001941">
    <property type="protein sequence ID" value="ADD08224.1"/>
    <property type="molecule type" value="Genomic_DNA"/>
</dbReference>
<dbReference type="InterPro" id="IPR036345">
    <property type="entry name" value="ExoRNase_PH_dom2_sf"/>
</dbReference>
<dbReference type="PANTHER" id="PTHR11953">
    <property type="entry name" value="EXOSOME COMPLEX COMPONENT"/>
    <property type="match status" value="1"/>
</dbReference>
<dbReference type="CDD" id="cd11362">
    <property type="entry name" value="RNase_PH_bact"/>
    <property type="match status" value="1"/>
</dbReference>
<dbReference type="InterPro" id="IPR050080">
    <property type="entry name" value="RNase_PH"/>
</dbReference>
<keyword evidence="9" id="KW-0548">Nucleotidyltransferase</keyword>
<evidence type="ECO:0000256" key="6">
    <source>
        <dbReference type="ARBA" id="ARBA00022884"/>
    </source>
</evidence>
<comment type="similarity">
    <text evidence="1">Belongs to the RNase PH family.</text>
</comment>
<keyword evidence="9" id="KW-0808">Transferase</keyword>
<evidence type="ECO:0000256" key="1">
    <source>
        <dbReference type="ARBA" id="ARBA00006678"/>
    </source>
</evidence>
<feature type="domain" description="Exoribonuclease phosphorolytic" evidence="7">
    <location>
        <begin position="8"/>
        <end position="136"/>
    </location>
</feature>
<dbReference type="HAMAP" id="MF_00564">
    <property type="entry name" value="RNase_PH"/>
    <property type="match status" value="1"/>
</dbReference>
<dbReference type="KEGG" id="abi:Aboo_0413"/>
<keyword evidence="10" id="KW-1185">Reference proteome</keyword>
<dbReference type="InterPro" id="IPR027408">
    <property type="entry name" value="PNPase/RNase_PH_dom_sf"/>
</dbReference>
<dbReference type="Pfam" id="PF03725">
    <property type="entry name" value="RNase_PH_C"/>
    <property type="match status" value="1"/>
</dbReference>
<dbReference type="PANTHER" id="PTHR11953:SF0">
    <property type="entry name" value="EXOSOME COMPLEX COMPONENT RRP41"/>
    <property type="match status" value="1"/>
</dbReference>
<dbReference type="InterPro" id="IPR020568">
    <property type="entry name" value="Ribosomal_Su5_D2-typ_SF"/>
</dbReference>
<dbReference type="SUPFAM" id="SSF55666">
    <property type="entry name" value="Ribonuclease PH domain 2-like"/>
    <property type="match status" value="1"/>
</dbReference>
<evidence type="ECO:0000313" key="9">
    <source>
        <dbReference type="EMBL" id="ADD08224.1"/>
    </source>
</evidence>
<dbReference type="InterPro" id="IPR015847">
    <property type="entry name" value="ExoRNase_PH_dom2"/>
</dbReference>
<name>B5IAD2_ACIB4</name>
<dbReference type="InterPro" id="IPR018336">
    <property type="entry name" value="RNase_PH_CS"/>
</dbReference>
<dbReference type="GO" id="GO:0000049">
    <property type="term" value="F:tRNA binding"/>
    <property type="evidence" value="ECO:0007669"/>
    <property type="project" value="UniProtKB-KW"/>
</dbReference>
<dbReference type="Proteomes" id="UP000001400">
    <property type="component" value="Chromosome"/>
</dbReference>